<evidence type="ECO:0000256" key="4">
    <source>
        <dbReference type="ARBA" id="ARBA00022967"/>
    </source>
</evidence>
<dbReference type="GO" id="GO:0045271">
    <property type="term" value="C:respiratory chain complex I"/>
    <property type="evidence" value="ECO:0007669"/>
    <property type="project" value="TreeGrafter"/>
</dbReference>
<dbReference type="HAMAP" id="MF_01356">
    <property type="entry name" value="NDH1_NuoB"/>
    <property type="match status" value="1"/>
</dbReference>
<dbReference type="Pfam" id="PF01058">
    <property type="entry name" value="Oxidored_q6"/>
    <property type="match status" value="1"/>
</dbReference>
<accession>A0A6L5XDX3</accession>
<keyword evidence="2 6" id="KW-0813">Transport</keyword>
<dbReference type="GO" id="GO:0015990">
    <property type="term" value="P:electron transport coupled proton transport"/>
    <property type="evidence" value="ECO:0007669"/>
    <property type="project" value="TreeGrafter"/>
</dbReference>
<keyword evidence="4 6" id="KW-1278">Translocase</keyword>
<dbReference type="InterPro" id="IPR006138">
    <property type="entry name" value="NADH_UQ_OxRdtase_20Kd_su"/>
</dbReference>
<feature type="binding site" evidence="6">
    <location>
        <position position="62"/>
    </location>
    <ligand>
        <name>[4Fe-4S] cluster</name>
        <dbReference type="ChEBI" id="CHEBI:49883"/>
    </ligand>
</feature>
<keyword evidence="6 7" id="KW-0408">Iron</keyword>
<comment type="similarity">
    <text evidence="1 6 7">Belongs to the complex I 20 kDa subunit family.</text>
</comment>
<dbReference type="PANTHER" id="PTHR11995">
    <property type="entry name" value="NADH DEHYDROGENASE"/>
    <property type="match status" value="1"/>
</dbReference>
<evidence type="ECO:0000256" key="7">
    <source>
        <dbReference type="RuleBase" id="RU004464"/>
    </source>
</evidence>
<keyword evidence="6" id="KW-1003">Cell membrane</keyword>
<comment type="function">
    <text evidence="6">NDH-1 shuttles electrons from NADH, via FMN and iron-sulfur (Fe-S) centers, to quinones in the respiratory chain. The immediate electron acceptor for the enzyme in this species is believed to be a menaquinone. Couples the redox reaction to proton translocation (for every two electrons transferred, four hydrogen ions are translocated across the cytoplasmic membrane), and thus conserves the redox energy in a proton gradient.</text>
</comment>
<dbReference type="GO" id="GO:0050136">
    <property type="term" value="F:NADH dehydrogenase (quinone) (non-electrogenic) activity"/>
    <property type="evidence" value="ECO:0007669"/>
    <property type="project" value="UniProtKB-UniRule"/>
</dbReference>
<feature type="binding site" evidence="6">
    <location>
        <position position="63"/>
    </location>
    <ligand>
        <name>[4Fe-4S] cluster</name>
        <dbReference type="ChEBI" id="CHEBI:49883"/>
    </ligand>
</feature>
<evidence type="ECO:0000256" key="5">
    <source>
        <dbReference type="ARBA" id="ARBA00023027"/>
    </source>
</evidence>
<dbReference type="GO" id="GO:0051539">
    <property type="term" value="F:4 iron, 4 sulfur cluster binding"/>
    <property type="evidence" value="ECO:0007669"/>
    <property type="project" value="UniProtKB-KW"/>
</dbReference>
<dbReference type="GO" id="GO:0008137">
    <property type="term" value="F:NADH dehydrogenase (ubiquinone) activity"/>
    <property type="evidence" value="ECO:0007669"/>
    <property type="project" value="InterPro"/>
</dbReference>
<dbReference type="EMBL" id="VULT01000014">
    <property type="protein sequence ID" value="MSS17937.1"/>
    <property type="molecule type" value="Genomic_DNA"/>
</dbReference>
<dbReference type="Gene3D" id="3.40.50.12280">
    <property type="match status" value="1"/>
</dbReference>
<evidence type="ECO:0000256" key="3">
    <source>
        <dbReference type="ARBA" id="ARBA00022719"/>
    </source>
</evidence>
<dbReference type="GO" id="GO:0005886">
    <property type="term" value="C:plasma membrane"/>
    <property type="evidence" value="ECO:0007669"/>
    <property type="project" value="UniProtKB-SubCell"/>
</dbReference>
<dbReference type="GO" id="GO:0009060">
    <property type="term" value="P:aerobic respiration"/>
    <property type="evidence" value="ECO:0007669"/>
    <property type="project" value="TreeGrafter"/>
</dbReference>
<dbReference type="NCBIfam" id="NF005012">
    <property type="entry name" value="PRK06411.1"/>
    <property type="match status" value="1"/>
</dbReference>
<feature type="binding site" evidence="6">
    <location>
        <position position="128"/>
    </location>
    <ligand>
        <name>[4Fe-4S] cluster</name>
        <dbReference type="ChEBI" id="CHEBI:49883"/>
    </ligand>
</feature>
<keyword evidence="6 7" id="KW-0004">4Fe-4S</keyword>
<gene>
    <name evidence="6" type="primary">nuoB</name>
    <name evidence="9" type="ORF">FYJ29_09245</name>
</gene>
<organism evidence="9 10">
    <name type="scientific">Sodaliphilus pleomorphus</name>
    <dbReference type="NCBI Taxonomy" id="2606626"/>
    <lineage>
        <taxon>Bacteria</taxon>
        <taxon>Pseudomonadati</taxon>
        <taxon>Bacteroidota</taxon>
        <taxon>Bacteroidia</taxon>
        <taxon>Bacteroidales</taxon>
        <taxon>Muribaculaceae</taxon>
        <taxon>Sodaliphilus</taxon>
    </lineage>
</organism>
<name>A0A6L5XDX3_9BACT</name>
<comment type="cofactor">
    <cofactor evidence="6">
        <name>[4Fe-4S] cluster</name>
        <dbReference type="ChEBI" id="CHEBI:49883"/>
    </cofactor>
    <text evidence="6">Binds 1 [4Fe-4S] cluster.</text>
</comment>
<comment type="subcellular location">
    <subcellularLocation>
        <location evidence="6">Cell membrane</location>
        <topology evidence="6">Peripheral membrane protein</topology>
        <orientation evidence="6">Cytoplasmic side</orientation>
    </subcellularLocation>
</comment>
<keyword evidence="3 6" id="KW-0874">Quinone</keyword>
<evidence type="ECO:0000256" key="2">
    <source>
        <dbReference type="ARBA" id="ARBA00022448"/>
    </source>
</evidence>
<comment type="caution">
    <text evidence="9">The sequence shown here is derived from an EMBL/GenBank/DDBJ whole genome shotgun (WGS) entry which is preliminary data.</text>
</comment>
<evidence type="ECO:0000313" key="10">
    <source>
        <dbReference type="Proteomes" id="UP000483362"/>
    </source>
</evidence>
<keyword evidence="10" id="KW-1185">Reference proteome</keyword>
<dbReference type="EC" id="7.1.1.-" evidence="6"/>
<keyword evidence="6 7" id="KW-0411">Iron-sulfur</keyword>
<proteinExistence type="inferred from homology"/>
<dbReference type="RefSeq" id="WP_154328443.1">
    <property type="nucleotide sequence ID" value="NZ_CP045696.1"/>
</dbReference>
<keyword evidence="6 7" id="KW-0479">Metal-binding</keyword>
<dbReference type="PANTHER" id="PTHR11995:SF14">
    <property type="entry name" value="NADH DEHYDROGENASE [UBIQUINONE] IRON-SULFUR PROTEIN 7, MITOCHONDRIAL"/>
    <property type="match status" value="1"/>
</dbReference>
<evidence type="ECO:0000256" key="6">
    <source>
        <dbReference type="HAMAP-Rule" id="MF_01356"/>
    </source>
</evidence>
<evidence type="ECO:0000256" key="1">
    <source>
        <dbReference type="ARBA" id="ARBA00009173"/>
    </source>
</evidence>
<dbReference type="SUPFAM" id="SSF56770">
    <property type="entry name" value="HydA/Nqo6-like"/>
    <property type="match status" value="1"/>
</dbReference>
<reference evidence="9 10" key="1">
    <citation type="submission" date="2019-08" db="EMBL/GenBank/DDBJ databases">
        <title>In-depth cultivation of the pig gut microbiome towards novel bacterial diversity and tailored functional studies.</title>
        <authorList>
            <person name="Wylensek D."/>
            <person name="Hitch T.C.A."/>
            <person name="Clavel T."/>
        </authorList>
    </citation>
    <scope>NUCLEOTIDE SEQUENCE [LARGE SCALE GENOMIC DNA]</scope>
    <source>
        <strain evidence="9 10">Oil-RF-744-WCA-WT-10</strain>
    </source>
</reference>
<keyword evidence="6" id="KW-0472">Membrane</keyword>
<keyword evidence="5 6" id="KW-0520">NAD</keyword>
<comment type="subunit">
    <text evidence="6">NDH-1 is composed of 14 different subunits. Subunits NuoB, C, D, E, F, and G constitute the peripheral sector of the complex.</text>
</comment>
<evidence type="ECO:0000259" key="8">
    <source>
        <dbReference type="Pfam" id="PF01058"/>
    </source>
</evidence>
<evidence type="ECO:0000313" key="9">
    <source>
        <dbReference type="EMBL" id="MSS17937.1"/>
    </source>
</evidence>
<feature type="binding site" evidence="6">
    <location>
        <position position="158"/>
    </location>
    <ligand>
        <name>[4Fe-4S] cluster</name>
        <dbReference type="ChEBI" id="CHEBI:49883"/>
    </ligand>
</feature>
<dbReference type="GO" id="GO:0048038">
    <property type="term" value="F:quinone binding"/>
    <property type="evidence" value="ECO:0007669"/>
    <property type="project" value="UniProtKB-KW"/>
</dbReference>
<dbReference type="FunFam" id="3.40.50.12280:FF:000002">
    <property type="entry name" value="NADH-quinone oxidoreductase subunit B"/>
    <property type="match status" value="1"/>
</dbReference>
<sequence>MEIKRPKIKSMKWDDFKDNEYIDQLLEELNASGTNVVVGKFNQLLQWGHANSLWPLSFGTSCCAIEFMCLGAARYDMARFGAEVARNSPRQADYIMCMGTITYRMAPALVRLYEQMAEPKYVIACGACTVSGGPFKNSYCVVKGIDEIIPVDIYMPGCPPRPEAMFYGLMQLQRKIKISRWFGGDARKEKRAKFFEAKAAEEKDAALRAEMMKAAQQSKAPVLDL</sequence>
<dbReference type="NCBIfam" id="NF011391">
    <property type="entry name" value="PRK14816.1"/>
    <property type="match status" value="1"/>
</dbReference>
<dbReference type="Proteomes" id="UP000483362">
    <property type="component" value="Unassembled WGS sequence"/>
</dbReference>
<feature type="domain" description="NADH:ubiquinone oxidoreductase-like 20kDa subunit" evidence="8">
    <location>
        <begin position="62"/>
        <end position="172"/>
    </location>
</feature>
<comment type="catalytic activity">
    <reaction evidence="6">
        <text>a quinone + NADH + 5 H(+)(in) = a quinol + NAD(+) + 4 H(+)(out)</text>
        <dbReference type="Rhea" id="RHEA:57888"/>
        <dbReference type="ChEBI" id="CHEBI:15378"/>
        <dbReference type="ChEBI" id="CHEBI:24646"/>
        <dbReference type="ChEBI" id="CHEBI:57540"/>
        <dbReference type="ChEBI" id="CHEBI:57945"/>
        <dbReference type="ChEBI" id="CHEBI:132124"/>
    </reaction>
</comment>
<dbReference type="NCBIfam" id="TIGR01957">
    <property type="entry name" value="nuoB_fam"/>
    <property type="match status" value="1"/>
</dbReference>
<dbReference type="InterPro" id="IPR006137">
    <property type="entry name" value="NADH_UbQ_OxRdtase-like_20kDa"/>
</dbReference>
<protein>
    <recommendedName>
        <fullName evidence="6">NADH-quinone oxidoreductase subunit B</fullName>
        <ecNumber evidence="6">7.1.1.-</ecNumber>
    </recommendedName>
    <alternativeName>
        <fullName evidence="6">NADH dehydrogenase I subunit B</fullName>
    </alternativeName>
    <alternativeName>
        <fullName evidence="6">NDH-1 subunit B</fullName>
    </alternativeName>
</protein>
<dbReference type="GO" id="GO:0005506">
    <property type="term" value="F:iron ion binding"/>
    <property type="evidence" value="ECO:0007669"/>
    <property type="project" value="UniProtKB-UniRule"/>
</dbReference>
<dbReference type="AlphaFoldDB" id="A0A6L5XDX3"/>